<evidence type="ECO:0000313" key="1">
    <source>
        <dbReference type="EMBL" id="JAH16538.1"/>
    </source>
</evidence>
<proteinExistence type="predicted"/>
<sequence>MCMLNWVPPKDIFKVFFAMSVYTVY</sequence>
<dbReference type="AlphaFoldDB" id="A0A0E9QKB6"/>
<dbReference type="EMBL" id="GBXM01092039">
    <property type="protein sequence ID" value="JAH16538.1"/>
    <property type="molecule type" value="Transcribed_RNA"/>
</dbReference>
<organism evidence="1">
    <name type="scientific">Anguilla anguilla</name>
    <name type="common">European freshwater eel</name>
    <name type="synonym">Muraena anguilla</name>
    <dbReference type="NCBI Taxonomy" id="7936"/>
    <lineage>
        <taxon>Eukaryota</taxon>
        <taxon>Metazoa</taxon>
        <taxon>Chordata</taxon>
        <taxon>Craniata</taxon>
        <taxon>Vertebrata</taxon>
        <taxon>Euteleostomi</taxon>
        <taxon>Actinopterygii</taxon>
        <taxon>Neopterygii</taxon>
        <taxon>Teleostei</taxon>
        <taxon>Anguilliformes</taxon>
        <taxon>Anguillidae</taxon>
        <taxon>Anguilla</taxon>
    </lineage>
</organism>
<reference evidence="1" key="1">
    <citation type="submission" date="2014-11" db="EMBL/GenBank/DDBJ databases">
        <authorList>
            <person name="Amaro Gonzalez C."/>
        </authorList>
    </citation>
    <scope>NUCLEOTIDE SEQUENCE</scope>
</reference>
<name>A0A0E9QKB6_ANGAN</name>
<protein>
    <submittedName>
        <fullName evidence="1">Uncharacterized protein</fullName>
    </submittedName>
</protein>
<reference evidence="1" key="2">
    <citation type="journal article" date="2015" name="Fish Shellfish Immunol.">
        <title>Early steps in the European eel (Anguilla anguilla)-Vibrio vulnificus interaction in the gills: Role of the RtxA13 toxin.</title>
        <authorList>
            <person name="Callol A."/>
            <person name="Pajuelo D."/>
            <person name="Ebbesson L."/>
            <person name="Teles M."/>
            <person name="MacKenzie S."/>
            <person name="Amaro C."/>
        </authorList>
    </citation>
    <scope>NUCLEOTIDE SEQUENCE</scope>
</reference>
<accession>A0A0E9QKB6</accession>